<dbReference type="OrthoDB" id="1408760at2759"/>
<proteinExistence type="predicted"/>
<dbReference type="Proteomes" id="UP000257109">
    <property type="component" value="Unassembled WGS sequence"/>
</dbReference>
<organism evidence="1 2">
    <name type="scientific">Mucuna pruriens</name>
    <name type="common">Velvet bean</name>
    <name type="synonym">Dolichos pruriens</name>
    <dbReference type="NCBI Taxonomy" id="157652"/>
    <lineage>
        <taxon>Eukaryota</taxon>
        <taxon>Viridiplantae</taxon>
        <taxon>Streptophyta</taxon>
        <taxon>Embryophyta</taxon>
        <taxon>Tracheophyta</taxon>
        <taxon>Spermatophyta</taxon>
        <taxon>Magnoliopsida</taxon>
        <taxon>eudicotyledons</taxon>
        <taxon>Gunneridae</taxon>
        <taxon>Pentapetalae</taxon>
        <taxon>rosids</taxon>
        <taxon>fabids</taxon>
        <taxon>Fabales</taxon>
        <taxon>Fabaceae</taxon>
        <taxon>Papilionoideae</taxon>
        <taxon>50 kb inversion clade</taxon>
        <taxon>NPAAA clade</taxon>
        <taxon>indigoferoid/millettioid clade</taxon>
        <taxon>Phaseoleae</taxon>
        <taxon>Mucuna</taxon>
    </lineage>
</organism>
<accession>A0A371GXF4</accession>
<dbReference type="AlphaFoldDB" id="A0A371GXF4"/>
<sequence length="131" mass="15232">MRMIDEGIFIHQSKYAKKLLNKFKLGECKSMCIPMHPTFVLTLDDSDKKTIFLIFSVCLCARFQFDPRESHLTTVKRIFGYIKDITDLGLLFKKSSEYRLVEIDLKEKTLVEDATSFEQTWSLGQAKDNIP</sequence>
<protein>
    <recommendedName>
        <fullName evidence="3">Mitochondrial protein</fullName>
    </recommendedName>
</protein>
<name>A0A371GXF4_MUCPR</name>
<reference evidence="1" key="1">
    <citation type="submission" date="2018-05" db="EMBL/GenBank/DDBJ databases">
        <title>Draft genome of Mucuna pruriens seed.</title>
        <authorList>
            <person name="Nnadi N.E."/>
            <person name="Vos R."/>
            <person name="Hasami M.H."/>
            <person name="Devisetty U.K."/>
            <person name="Aguiy J.C."/>
        </authorList>
    </citation>
    <scope>NUCLEOTIDE SEQUENCE [LARGE SCALE GENOMIC DNA]</scope>
    <source>
        <strain evidence="1">JCA_2017</strain>
    </source>
</reference>
<comment type="caution">
    <text evidence="1">The sequence shown here is derived from an EMBL/GenBank/DDBJ whole genome shotgun (WGS) entry which is preliminary data.</text>
</comment>
<evidence type="ECO:0000313" key="2">
    <source>
        <dbReference type="Proteomes" id="UP000257109"/>
    </source>
</evidence>
<dbReference type="EMBL" id="QJKJ01004180">
    <property type="protein sequence ID" value="RDX95240.1"/>
    <property type="molecule type" value="Genomic_DNA"/>
</dbReference>
<evidence type="ECO:0000313" key="1">
    <source>
        <dbReference type="EMBL" id="RDX95240.1"/>
    </source>
</evidence>
<keyword evidence="2" id="KW-1185">Reference proteome</keyword>
<evidence type="ECO:0008006" key="3">
    <source>
        <dbReference type="Google" id="ProtNLM"/>
    </source>
</evidence>
<feature type="non-terminal residue" evidence="1">
    <location>
        <position position="1"/>
    </location>
</feature>
<gene>
    <name evidence="1" type="ORF">CR513_22276</name>
</gene>